<dbReference type="KEGG" id="tbc:A0O31_02370"/>
<comment type="cofactor">
    <cofactor evidence="1">
        <name>Fe cation</name>
        <dbReference type="ChEBI" id="CHEBI:24875"/>
    </cofactor>
</comment>
<evidence type="ECO:0000256" key="1">
    <source>
        <dbReference type="ARBA" id="ARBA00001962"/>
    </source>
</evidence>
<name>A0A1J0LXR7_THEBO</name>
<dbReference type="GO" id="GO:0009263">
    <property type="term" value="P:deoxyribonucleotide biosynthetic process"/>
    <property type="evidence" value="ECO:0007669"/>
    <property type="project" value="InterPro"/>
</dbReference>
<reference evidence="6" key="1">
    <citation type="submission" date="2016-06" db="EMBL/GenBank/DDBJ databases">
        <title>Whole genome sequencing of Thermus brockianus strain GE-1.</title>
        <authorList>
            <person name="Schaefers C."/>
            <person name="Blank S."/>
            <person name="Wiebusch S."/>
            <person name="Elleuche S."/>
            <person name="Antranikian G."/>
        </authorList>
    </citation>
    <scope>NUCLEOTIDE SEQUENCE [LARGE SCALE GENOMIC DNA]</scope>
    <source>
        <strain evidence="6">GE-1</strain>
        <plasmid evidence="6">ptb1</plasmid>
    </source>
</reference>
<proteinExistence type="inferred from homology"/>
<dbReference type="SUPFAM" id="SSF47240">
    <property type="entry name" value="Ferritin-like"/>
    <property type="match status" value="1"/>
</dbReference>
<dbReference type="Gene3D" id="1.10.620.20">
    <property type="entry name" value="Ribonucleotide Reductase, subunit A"/>
    <property type="match status" value="1"/>
</dbReference>
<dbReference type="UniPathway" id="UPA00326"/>
<dbReference type="InterPro" id="IPR000358">
    <property type="entry name" value="RNR_small_fam"/>
</dbReference>
<dbReference type="CDD" id="cd01049">
    <property type="entry name" value="RNRR2"/>
    <property type="match status" value="1"/>
</dbReference>
<dbReference type="Proteomes" id="UP000182993">
    <property type="component" value="Plasmid pTB1"/>
</dbReference>
<dbReference type="InterPro" id="IPR033909">
    <property type="entry name" value="RNR_small"/>
</dbReference>
<evidence type="ECO:0000313" key="4">
    <source>
        <dbReference type="EMBL" id="APD10395.1"/>
    </source>
</evidence>
<evidence type="ECO:0000313" key="5">
    <source>
        <dbReference type="EMBL" id="BDG17673.1"/>
    </source>
</evidence>
<keyword evidence="7" id="KW-1185">Reference proteome</keyword>
<reference evidence="5 7" key="3">
    <citation type="journal article" date="2022" name="Microbiol. Resour. Announc.">
        <title>Complete Genome Sequences of Thermus Strains Isolated from Senami Hot Spring in Japan.</title>
        <authorList>
            <person name="Miyazaki K."/>
        </authorList>
    </citation>
    <scope>NUCLEOTIDE SEQUENCE [LARGE SCALE GENOMIC DNA]</scope>
    <source>
        <strain evidence="5 7">SNM4-1</strain>
        <plasmid evidence="5 7">pTbrSNM4-1b</plasmid>
    </source>
</reference>
<dbReference type="RefSeq" id="WP_071678088.1">
    <property type="nucleotide sequence ID" value="NZ_AP025594.1"/>
</dbReference>
<sequence>MLTEPRLHYRPYEYPGLLRFRDAIRHSYWVHTEYSYTADVQDYALVEEKERSMVRRALLAIAQVELAVKLFWARLYEVFPKPEIAEVGMTFAESEVRHANAYAHLLDLLSLEGLFAKALEEETPLKERSQALAQVLSRWREGTLRAHVQALLLFSAFTEHISLFSQFYALMALNRRAGRFKGISNAIEATSKEENIHGLFGVELLRILREEEPQLFAEGFAEEVLAFAQRLYQGEEALVDWIFAAGDLEAVSRDEVVEFLKGRYNEVLSLYGLPQPFSVNPERLRDTEWFSLELLADKEVDFFNKRSVAYARRLKSYEPDELF</sequence>
<evidence type="ECO:0000313" key="7">
    <source>
        <dbReference type="Proteomes" id="UP000831120"/>
    </source>
</evidence>
<gene>
    <name evidence="4" type="ORF">A0O31_02370</name>
    <name evidence="5" type="ORF">TbrSNM41_24070</name>
</gene>
<dbReference type="InterPro" id="IPR009078">
    <property type="entry name" value="Ferritin-like_SF"/>
</dbReference>
<dbReference type="AlphaFoldDB" id="A0A1J0LXR7"/>
<organism evidence="4 6">
    <name type="scientific">Thermus brockianus</name>
    <dbReference type="NCBI Taxonomy" id="56956"/>
    <lineage>
        <taxon>Bacteria</taxon>
        <taxon>Thermotogati</taxon>
        <taxon>Deinococcota</taxon>
        <taxon>Deinococci</taxon>
        <taxon>Thermales</taxon>
        <taxon>Thermaceae</taxon>
        <taxon>Thermus</taxon>
    </lineage>
</organism>
<evidence type="ECO:0000256" key="3">
    <source>
        <dbReference type="ARBA" id="ARBA00012274"/>
    </source>
</evidence>
<geneLocation type="plasmid" evidence="4">
    <name>pTB1</name>
</geneLocation>
<comment type="similarity">
    <text evidence="2">Belongs to the ribonucleoside diphosphate reductase small chain family.</text>
</comment>
<evidence type="ECO:0000313" key="6">
    <source>
        <dbReference type="Proteomes" id="UP000182993"/>
    </source>
</evidence>
<dbReference type="OrthoDB" id="9766544at2"/>
<protein>
    <recommendedName>
        <fullName evidence="3">ribonucleoside-diphosphate reductase</fullName>
        <ecNumber evidence="3">1.17.4.1</ecNumber>
    </recommendedName>
</protein>
<geneLocation type="plasmid" evidence="5 7">
    <name>pTbrSNM4-1b</name>
</geneLocation>
<dbReference type="EMBL" id="CP016313">
    <property type="protein sequence ID" value="APD10395.1"/>
    <property type="molecule type" value="Genomic_DNA"/>
</dbReference>
<geneLocation type="plasmid" evidence="6">
    <name>ptb1</name>
</geneLocation>
<dbReference type="Proteomes" id="UP000831120">
    <property type="component" value="Plasmid pTbrSNM4-1b"/>
</dbReference>
<evidence type="ECO:0000256" key="2">
    <source>
        <dbReference type="ARBA" id="ARBA00009303"/>
    </source>
</evidence>
<dbReference type="EMBL" id="AP025594">
    <property type="protein sequence ID" value="BDG17673.1"/>
    <property type="molecule type" value="Genomic_DNA"/>
</dbReference>
<dbReference type="GO" id="GO:0004748">
    <property type="term" value="F:ribonucleoside-diphosphate reductase activity, thioredoxin disulfide as acceptor"/>
    <property type="evidence" value="ECO:0007669"/>
    <property type="project" value="UniProtKB-EC"/>
</dbReference>
<keyword evidence="4" id="KW-0614">Plasmid</keyword>
<reference evidence="4" key="2">
    <citation type="journal article" date="2017" name="Stand. Genomic Sci.">
        <title>Complete genome sequence of Thermus brockianus GE-1 reveals key enzymes of xylan/xylose metabolism.</title>
        <authorList>
            <person name="Schaefers C."/>
            <person name="Blank S."/>
            <person name="Wiebusch S."/>
            <person name="Elleuche S."/>
            <person name="Antranikian G."/>
        </authorList>
    </citation>
    <scope>NUCLEOTIDE SEQUENCE</scope>
    <source>
        <strain evidence="4">GE-1</strain>
        <plasmid evidence="4">pTB1</plasmid>
    </source>
</reference>
<dbReference type="EC" id="1.17.4.1" evidence="3"/>
<accession>A0A1J0LXR7</accession>
<dbReference type="InterPro" id="IPR012348">
    <property type="entry name" value="RNR-like"/>
</dbReference>
<dbReference type="Pfam" id="PF00268">
    <property type="entry name" value="Ribonuc_red_sm"/>
    <property type="match status" value="1"/>
</dbReference>